<evidence type="ECO:0000313" key="8">
    <source>
        <dbReference type="EMBL" id="TCP62635.1"/>
    </source>
</evidence>
<proteinExistence type="inferred from homology"/>
<organism evidence="8 9">
    <name type="scientific">Baia soyae</name>
    <dbReference type="NCBI Taxonomy" id="1544746"/>
    <lineage>
        <taxon>Bacteria</taxon>
        <taxon>Bacillati</taxon>
        <taxon>Bacillota</taxon>
        <taxon>Bacilli</taxon>
        <taxon>Bacillales</taxon>
        <taxon>Thermoactinomycetaceae</taxon>
        <taxon>Baia</taxon>
    </lineage>
</organism>
<dbReference type="Proteomes" id="UP000294746">
    <property type="component" value="Unassembled WGS sequence"/>
</dbReference>
<dbReference type="Gene3D" id="1.10.3730.20">
    <property type="match status" value="2"/>
</dbReference>
<keyword evidence="4 6" id="KW-1133">Transmembrane helix</keyword>
<evidence type="ECO:0000256" key="1">
    <source>
        <dbReference type="ARBA" id="ARBA00004127"/>
    </source>
</evidence>
<dbReference type="AlphaFoldDB" id="A0A4R2RU21"/>
<feature type="transmembrane region" description="Helical" evidence="6">
    <location>
        <begin position="35"/>
        <end position="53"/>
    </location>
</feature>
<keyword evidence="3 6" id="KW-0812">Transmembrane</keyword>
<dbReference type="Pfam" id="PF00892">
    <property type="entry name" value="EamA"/>
    <property type="match status" value="2"/>
</dbReference>
<evidence type="ECO:0000256" key="5">
    <source>
        <dbReference type="ARBA" id="ARBA00023136"/>
    </source>
</evidence>
<dbReference type="OrthoDB" id="9806718at2"/>
<dbReference type="PANTHER" id="PTHR32322">
    <property type="entry name" value="INNER MEMBRANE TRANSPORTER"/>
    <property type="match status" value="1"/>
</dbReference>
<evidence type="ECO:0000256" key="6">
    <source>
        <dbReference type="SAM" id="Phobius"/>
    </source>
</evidence>
<accession>A0A4R2RU21</accession>
<evidence type="ECO:0000256" key="2">
    <source>
        <dbReference type="ARBA" id="ARBA00007362"/>
    </source>
</evidence>
<dbReference type="InterPro" id="IPR050638">
    <property type="entry name" value="AA-Vitamin_Transporters"/>
</dbReference>
<comment type="similarity">
    <text evidence="2">Belongs to the EamA transporter family.</text>
</comment>
<dbReference type="RefSeq" id="WP_131849829.1">
    <property type="nucleotide sequence ID" value="NZ_SLXV01000052.1"/>
</dbReference>
<gene>
    <name evidence="8" type="ORF">EDD57_1522</name>
</gene>
<feature type="transmembrane region" description="Helical" evidence="6">
    <location>
        <begin position="146"/>
        <end position="164"/>
    </location>
</feature>
<evidence type="ECO:0000313" key="9">
    <source>
        <dbReference type="Proteomes" id="UP000294746"/>
    </source>
</evidence>
<keyword evidence="9" id="KW-1185">Reference proteome</keyword>
<comment type="caution">
    <text evidence="8">The sequence shown here is derived from an EMBL/GenBank/DDBJ whole genome shotgun (WGS) entry which is preliminary data.</text>
</comment>
<reference evidence="8 9" key="1">
    <citation type="submission" date="2019-03" db="EMBL/GenBank/DDBJ databases">
        <title>Genomic Encyclopedia of Type Strains, Phase IV (KMG-IV): sequencing the most valuable type-strain genomes for metagenomic binning, comparative biology and taxonomic classification.</title>
        <authorList>
            <person name="Goeker M."/>
        </authorList>
    </citation>
    <scope>NUCLEOTIDE SEQUENCE [LARGE SCALE GENOMIC DNA]</scope>
    <source>
        <strain evidence="8 9">DSM 46831</strain>
    </source>
</reference>
<dbReference type="InterPro" id="IPR000620">
    <property type="entry name" value="EamA_dom"/>
</dbReference>
<feature type="transmembrane region" description="Helical" evidence="6">
    <location>
        <begin position="116"/>
        <end position="134"/>
    </location>
</feature>
<name>A0A4R2RU21_9BACL</name>
<feature type="transmembrane region" description="Helical" evidence="6">
    <location>
        <begin position="60"/>
        <end position="79"/>
    </location>
</feature>
<evidence type="ECO:0000256" key="4">
    <source>
        <dbReference type="ARBA" id="ARBA00022989"/>
    </source>
</evidence>
<evidence type="ECO:0000259" key="7">
    <source>
        <dbReference type="Pfam" id="PF00892"/>
    </source>
</evidence>
<feature type="domain" description="EamA" evidence="7">
    <location>
        <begin position="146"/>
        <end position="281"/>
    </location>
</feature>
<dbReference type="PANTHER" id="PTHR32322:SF2">
    <property type="entry name" value="EAMA DOMAIN-CONTAINING PROTEIN"/>
    <property type="match status" value="1"/>
</dbReference>
<dbReference type="SUPFAM" id="SSF103481">
    <property type="entry name" value="Multidrug resistance efflux transporter EmrE"/>
    <property type="match status" value="2"/>
</dbReference>
<protein>
    <submittedName>
        <fullName evidence="8">Putative membrane protein</fullName>
    </submittedName>
</protein>
<feature type="transmembrane region" description="Helical" evidence="6">
    <location>
        <begin position="212"/>
        <end position="232"/>
    </location>
</feature>
<dbReference type="EMBL" id="SLXV01000052">
    <property type="protein sequence ID" value="TCP62635.1"/>
    <property type="molecule type" value="Genomic_DNA"/>
</dbReference>
<dbReference type="InterPro" id="IPR037185">
    <property type="entry name" value="EmrE-like"/>
</dbReference>
<feature type="transmembrane region" description="Helical" evidence="6">
    <location>
        <begin position="91"/>
        <end position="109"/>
    </location>
</feature>
<feature type="transmembrane region" description="Helical" evidence="6">
    <location>
        <begin position="239"/>
        <end position="259"/>
    </location>
</feature>
<feature type="transmembrane region" description="Helical" evidence="6">
    <location>
        <begin position="176"/>
        <end position="192"/>
    </location>
</feature>
<sequence>MWILLSIFCSLAFGLAGFMMKVSSAKKGSHTTLLFGLYVTGTLGFLGYLLVTGEWDTSPIVWIAGLIIGFGSIAGNILFMKALDRGPASLTSPIINSNILFIVIMSVIFYNERLSLTESIGVGLLVLAIFIIPIDPNENLRIRNKTWYLYVFTAMILFFLRTGGLKITEELDRSNSMILFISYSMGVIWFAIDSLYKRGTLGSAKAIKVGWIWGLSSGIFSFAGMQAYTLALRDGPASIVSPIFATNSLVVALLSILVYKERLSPFQKLALVLLAVGLVTIRL</sequence>
<feature type="domain" description="EamA" evidence="7">
    <location>
        <begin position="1"/>
        <end position="132"/>
    </location>
</feature>
<dbReference type="GO" id="GO:0016020">
    <property type="term" value="C:membrane"/>
    <property type="evidence" value="ECO:0007669"/>
    <property type="project" value="UniProtKB-SubCell"/>
</dbReference>
<comment type="subcellular location">
    <subcellularLocation>
        <location evidence="1">Endomembrane system</location>
        <topology evidence="1">Multi-pass membrane protein</topology>
    </subcellularLocation>
</comment>
<keyword evidence="5 6" id="KW-0472">Membrane</keyword>
<evidence type="ECO:0000256" key="3">
    <source>
        <dbReference type="ARBA" id="ARBA00022692"/>
    </source>
</evidence>